<protein>
    <submittedName>
        <fullName evidence="1">Uncharacterized protein</fullName>
    </submittedName>
</protein>
<name>A0A644WVJ2_9ZZZZ</name>
<comment type="caution">
    <text evidence="1">The sequence shown here is derived from an EMBL/GenBank/DDBJ whole genome shotgun (WGS) entry which is preliminary data.</text>
</comment>
<sequence length="64" mass="7098">MRKSSAAADSYLNQGFNQHEIENAQRLSEQSGVSVDQILAEKQNGKTWPEIIGEYSSTKEAPTK</sequence>
<gene>
    <name evidence="1" type="ORF">SDC9_53927</name>
</gene>
<organism evidence="1">
    <name type="scientific">bioreactor metagenome</name>
    <dbReference type="NCBI Taxonomy" id="1076179"/>
    <lineage>
        <taxon>unclassified sequences</taxon>
        <taxon>metagenomes</taxon>
        <taxon>ecological metagenomes</taxon>
    </lineage>
</organism>
<accession>A0A644WVJ2</accession>
<proteinExistence type="predicted"/>
<dbReference type="EMBL" id="VSSQ01001356">
    <property type="protein sequence ID" value="MPM07621.1"/>
    <property type="molecule type" value="Genomic_DNA"/>
</dbReference>
<reference evidence="1" key="1">
    <citation type="submission" date="2019-08" db="EMBL/GenBank/DDBJ databases">
        <authorList>
            <person name="Kucharzyk K."/>
            <person name="Murdoch R.W."/>
            <person name="Higgins S."/>
            <person name="Loffler F."/>
        </authorList>
    </citation>
    <scope>NUCLEOTIDE SEQUENCE</scope>
</reference>
<dbReference type="AlphaFoldDB" id="A0A644WVJ2"/>
<evidence type="ECO:0000313" key="1">
    <source>
        <dbReference type="EMBL" id="MPM07621.1"/>
    </source>
</evidence>